<dbReference type="InterPro" id="IPR039353">
    <property type="entry name" value="TF_Adf1"/>
</dbReference>
<comment type="caution">
    <text evidence="2">The sequence shown here is derived from an EMBL/GenBank/DDBJ whole genome shotgun (WGS) entry which is preliminary data.</text>
</comment>
<feature type="domain" description="MADF" evidence="1">
    <location>
        <begin position="12"/>
        <end position="110"/>
    </location>
</feature>
<dbReference type="GO" id="GO:0005634">
    <property type="term" value="C:nucleus"/>
    <property type="evidence" value="ECO:0007669"/>
    <property type="project" value="TreeGrafter"/>
</dbReference>
<protein>
    <recommendedName>
        <fullName evidence="1">MADF domain-containing protein</fullName>
    </recommendedName>
</protein>
<dbReference type="GO" id="GO:0006357">
    <property type="term" value="P:regulation of transcription by RNA polymerase II"/>
    <property type="evidence" value="ECO:0007669"/>
    <property type="project" value="TreeGrafter"/>
</dbReference>
<evidence type="ECO:0000259" key="1">
    <source>
        <dbReference type="PROSITE" id="PS51029"/>
    </source>
</evidence>
<sequence>MSFQWNDNLLRKLITIVKCNTHLYDKNNKLFKDIKAKSLTWETIAKNVSSQCTGVEASRKFKNVRDIFAKEHKKIKSCAGRSGDGRDDTGQYTSSWEFYHKLLFLVEYITKKSAEKSIDHCPKDTSKNQFD</sequence>
<evidence type="ECO:0000313" key="3">
    <source>
        <dbReference type="Proteomes" id="UP000279307"/>
    </source>
</evidence>
<dbReference type="Pfam" id="PF10545">
    <property type="entry name" value="MADF_DNA_bdg"/>
    <property type="match status" value="1"/>
</dbReference>
<dbReference type="EMBL" id="QOIP01000012">
    <property type="protein sequence ID" value="RLU16053.1"/>
    <property type="molecule type" value="Genomic_DNA"/>
</dbReference>
<accession>A0A3L8D7I2</accession>
<dbReference type="Proteomes" id="UP000279307">
    <property type="component" value="Chromosome 12"/>
</dbReference>
<dbReference type="PANTHER" id="PTHR12243">
    <property type="entry name" value="MADF DOMAIN TRANSCRIPTION FACTOR"/>
    <property type="match status" value="1"/>
</dbReference>
<reference evidence="2 3" key="1">
    <citation type="journal article" date="2018" name="Genome Res.">
        <title>The genomic architecture and molecular evolution of ant odorant receptors.</title>
        <authorList>
            <person name="McKenzie S.K."/>
            <person name="Kronauer D.J.C."/>
        </authorList>
    </citation>
    <scope>NUCLEOTIDE SEQUENCE [LARGE SCALE GENOMIC DNA]</scope>
    <source>
        <strain evidence="2">Clonal line C1</strain>
    </source>
</reference>
<dbReference type="GO" id="GO:0005667">
    <property type="term" value="C:transcription regulator complex"/>
    <property type="evidence" value="ECO:0007669"/>
    <property type="project" value="TreeGrafter"/>
</dbReference>
<evidence type="ECO:0000313" key="2">
    <source>
        <dbReference type="EMBL" id="RLU16053.1"/>
    </source>
</evidence>
<gene>
    <name evidence="2" type="ORF">DMN91_011811</name>
</gene>
<organism evidence="2 3">
    <name type="scientific">Ooceraea biroi</name>
    <name type="common">Clonal raider ant</name>
    <name type="synonym">Cerapachys biroi</name>
    <dbReference type="NCBI Taxonomy" id="2015173"/>
    <lineage>
        <taxon>Eukaryota</taxon>
        <taxon>Metazoa</taxon>
        <taxon>Ecdysozoa</taxon>
        <taxon>Arthropoda</taxon>
        <taxon>Hexapoda</taxon>
        <taxon>Insecta</taxon>
        <taxon>Pterygota</taxon>
        <taxon>Neoptera</taxon>
        <taxon>Endopterygota</taxon>
        <taxon>Hymenoptera</taxon>
        <taxon>Apocrita</taxon>
        <taxon>Aculeata</taxon>
        <taxon>Formicoidea</taxon>
        <taxon>Formicidae</taxon>
        <taxon>Dorylinae</taxon>
        <taxon>Ooceraea</taxon>
    </lineage>
</organism>
<name>A0A3L8D7I2_OOCBI</name>
<dbReference type="SMART" id="SM00595">
    <property type="entry name" value="MADF"/>
    <property type="match status" value="1"/>
</dbReference>
<proteinExistence type="predicted"/>
<dbReference type="PANTHER" id="PTHR12243:SF67">
    <property type="entry name" value="COREPRESSOR OF PANGOLIN, ISOFORM A-RELATED"/>
    <property type="match status" value="1"/>
</dbReference>
<dbReference type="InterPro" id="IPR006578">
    <property type="entry name" value="MADF-dom"/>
</dbReference>
<dbReference type="PROSITE" id="PS51029">
    <property type="entry name" value="MADF"/>
    <property type="match status" value="1"/>
</dbReference>
<dbReference type="AlphaFoldDB" id="A0A3L8D7I2"/>